<dbReference type="EMBL" id="JBHRZO010000049">
    <property type="protein sequence ID" value="MFC3848343.1"/>
    <property type="molecule type" value="Genomic_DNA"/>
</dbReference>
<dbReference type="Proteomes" id="UP001595783">
    <property type="component" value="Unassembled WGS sequence"/>
</dbReference>
<evidence type="ECO:0000313" key="7">
    <source>
        <dbReference type="EMBL" id="MFC3848343.1"/>
    </source>
</evidence>
<dbReference type="InterPro" id="IPR038299">
    <property type="entry name" value="DAO_C_sf"/>
</dbReference>
<dbReference type="Gene3D" id="1.10.8.870">
    <property type="entry name" value="Alpha-glycerophosphate oxidase, cap domain"/>
    <property type="match status" value="1"/>
</dbReference>
<keyword evidence="8" id="KW-1185">Reference proteome</keyword>
<reference evidence="8" key="1">
    <citation type="journal article" date="2019" name="Int. J. Syst. Evol. Microbiol.">
        <title>The Global Catalogue of Microorganisms (GCM) 10K type strain sequencing project: providing services to taxonomists for standard genome sequencing and annotation.</title>
        <authorList>
            <consortium name="The Broad Institute Genomics Platform"/>
            <consortium name="The Broad Institute Genome Sequencing Center for Infectious Disease"/>
            <person name="Wu L."/>
            <person name="Ma J."/>
        </authorList>
    </citation>
    <scope>NUCLEOTIDE SEQUENCE [LARGE SCALE GENOMIC DNA]</scope>
    <source>
        <strain evidence="8">CCUG 53816</strain>
    </source>
</reference>
<dbReference type="InterPro" id="IPR036188">
    <property type="entry name" value="FAD/NAD-bd_sf"/>
</dbReference>
<evidence type="ECO:0000256" key="5">
    <source>
        <dbReference type="ARBA" id="ARBA00023002"/>
    </source>
</evidence>
<name>A0ABV7ZIC7_9HELI</name>
<dbReference type="Gene3D" id="3.30.9.10">
    <property type="entry name" value="D-Amino Acid Oxidase, subunit A, domain 2"/>
    <property type="match status" value="1"/>
</dbReference>
<dbReference type="GO" id="GO:0016491">
    <property type="term" value="F:oxidoreductase activity"/>
    <property type="evidence" value="ECO:0007669"/>
    <property type="project" value="UniProtKB-KW"/>
</dbReference>
<comment type="similarity">
    <text evidence="2">Belongs to the FAD-dependent glycerol-3-phosphate dehydrogenase family.</text>
</comment>
<accession>A0ABV7ZIC7</accession>
<dbReference type="PROSITE" id="PS00978">
    <property type="entry name" value="FAD_G3PDH_2"/>
    <property type="match status" value="1"/>
</dbReference>
<dbReference type="InterPro" id="IPR006076">
    <property type="entry name" value="FAD-dep_OxRdtase"/>
</dbReference>
<evidence type="ECO:0000259" key="6">
    <source>
        <dbReference type="Pfam" id="PF01266"/>
    </source>
</evidence>
<comment type="caution">
    <text evidence="7">The sequence shown here is derived from an EMBL/GenBank/DDBJ whole genome shotgun (WGS) entry which is preliminary data.</text>
</comment>
<comment type="cofactor">
    <cofactor evidence="1">
        <name>FAD</name>
        <dbReference type="ChEBI" id="CHEBI:57692"/>
    </cofactor>
</comment>
<dbReference type="SUPFAM" id="SSF51905">
    <property type="entry name" value="FAD/NAD(P)-binding domain"/>
    <property type="match status" value="1"/>
</dbReference>
<dbReference type="RefSeq" id="WP_104752268.1">
    <property type="nucleotide sequence ID" value="NZ_FZMF01000019.1"/>
</dbReference>
<feature type="domain" description="FAD dependent oxidoreductase" evidence="6">
    <location>
        <begin position="16"/>
        <end position="374"/>
    </location>
</feature>
<proteinExistence type="inferred from homology"/>
<organism evidence="7 8">
    <name type="scientific">Helicobacter baculiformis</name>
    <dbReference type="NCBI Taxonomy" id="427351"/>
    <lineage>
        <taxon>Bacteria</taxon>
        <taxon>Pseudomonadati</taxon>
        <taxon>Campylobacterota</taxon>
        <taxon>Epsilonproteobacteria</taxon>
        <taxon>Campylobacterales</taxon>
        <taxon>Helicobacteraceae</taxon>
        <taxon>Helicobacter</taxon>
    </lineage>
</organism>
<dbReference type="Gene3D" id="3.50.50.60">
    <property type="entry name" value="FAD/NAD(P)-binding domain"/>
    <property type="match status" value="1"/>
</dbReference>
<dbReference type="EC" id="1.-.-.-" evidence="7"/>
<evidence type="ECO:0000256" key="2">
    <source>
        <dbReference type="ARBA" id="ARBA00007330"/>
    </source>
</evidence>
<dbReference type="SUPFAM" id="SSF54373">
    <property type="entry name" value="FAD-linked reductases, C-terminal domain"/>
    <property type="match status" value="1"/>
</dbReference>
<keyword evidence="3" id="KW-0285">Flavoprotein</keyword>
<evidence type="ECO:0000256" key="4">
    <source>
        <dbReference type="ARBA" id="ARBA00022827"/>
    </source>
</evidence>
<sequence length="513" mass="57016">MQRAIQIEKLQTDSFDVLIIGGGASGLGLALDATTRGYKTLLVEARDFTQGTSSRSTKLLHGGVRYLAQGNFALVYEALHERGALIQNAPHLCAPQGFVIPCAHLGSALFYGLGLKFYAFMAGKLQLHSTNIFFRAQGVLPGVQAEKCQHAVCYYDGQFDDARLGITLCASAHEHGALLLNYMEVIQLLHENDRVCGVVLQDQLTQQQFKLKAKCIINATGVFTNTINKLDPSTTENNITPSQGIHLVLDPKFLPSKHALMVPKTSDGRVLFAIPWHEKLLVGTTDTPVQTIAYNPKPLQEEINFLLSTLQEYLILKPTRKDILSVFAGLRPLITSKQTATKNLSRSHKITIAPSGLVHLNGGKWTTYRAMAEETLDMCIQKGFLEPTTCQTRTLKLHGYTQESLEARLKVYGTDAHLIQELEAKDAKLASKLHPNYPYTYAQVLWALDQEMAYSLEDVLSRRIRLLFLDARASLECARDVGDFIGAYWGWDTDKKEAEIATFEALAQQHILE</sequence>
<evidence type="ECO:0000313" key="8">
    <source>
        <dbReference type="Proteomes" id="UP001595783"/>
    </source>
</evidence>
<dbReference type="PRINTS" id="PR01001">
    <property type="entry name" value="FADG3PDH"/>
</dbReference>
<gene>
    <name evidence="7" type="ORF">ACFOPX_07435</name>
</gene>
<protein>
    <submittedName>
        <fullName evidence="7">Glycerol-3-phosphate dehydrogenase/oxidase</fullName>
        <ecNumber evidence="7">1.-.-.-</ecNumber>
    </submittedName>
</protein>
<keyword evidence="4" id="KW-0274">FAD</keyword>
<dbReference type="PANTHER" id="PTHR11985">
    <property type="entry name" value="GLYCEROL-3-PHOSPHATE DEHYDROGENASE"/>
    <property type="match status" value="1"/>
</dbReference>
<evidence type="ECO:0000256" key="3">
    <source>
        <dbReference type="ARBA" id="ARBA00022630"/>
    </source>
</evidence>
<dbReference type="InterPro" id="IPR000447">
    <property type="entry name" value="G3P_DH_FAD-dep"/>
</dbReference>
<keyword evidence="5 7" id="KW-0560">Oxidoreductase</keyword>
<dbReference type="PANTHER" id="PTHR11985:SF35">
    <property type="entry name" value="ANAEROBIC GLYCEROL-3-PHOSPHATE DEHYDROGENASE SUBUNIT A"/>
    <property type="match status" value="1"/>
</dbReference>
<dbReference type="Pfam" id="PF01266">
    <property type="entry name" value="DAO"/>
    <property type="match status" value="1"/>
</dbReference>
<evidence type="ECO:0000256" key="1">
    <source>
        <dbReference type="ARBA" id="ARBA00001974"/>
    </source>
</evidence>